<reference evidence="1" key="1">
    <citation type="journal article" date="2015" name="Nature">
        <title>Complex archaea that bridge the gap between prokaryotes and eukaryotes.</title>
        <authorList>
            <person name="Spang A."/>
            <person name="Saw J.H."/>
            <person name="Jorgensen S.L."/>
            <person name="Zaremba-Niedzwiedzka K."/>
            <person name="Martijn J."/>
            <person name="Lind A.E."/>
            <person name="van Eijk R."/>
            <person name="Schleper C."/>
            <person name="Guy L."/>
            <person name="Ettema T.J."/>
        </authorList>
    </citation>
    <scope>NUCLEOTIDE SEQUENCE</scope>
</reference>
<dbReference type="AlphaFoldDB" id="A0A0F8ZX29"/>
<comment type="caution">
    <text evidence="1">The sequence shown here is derived from an EMBL/GenBank/DDBJ whole genome shotgun (WGS) entry which is preliminary data.</text>
</comment>
<sequence length="109" mass="12877">MCLNYTKISRNLKLEKERKKVREIFALLHKAQKRFEYKDFRYSIHDGHGDINVKGLYVIHLTPQGNSQPNTFKISRISNPNEAYYSEGYREAQKLESNLNVLKDLIKTM</sequence>
<proteinExistence type="predicted"/>
<dbReference type="EMBL" id="LAZR01060988">
    <property type="protein sequence ID" value="KKK64521.1"/>
    <property type="molecule type" value="Genomic_DNA"/>
</dbReference>
<evidence type="ECO:0000313" key="1">
    <source>
        <dbReference type="EMBL" id="KKK64521.1"/>
    </source>
</evidence>
<accession>A0A0F8ZX29</accession>
<gene>
    <name evidence="1" type="ORF">LCGC14_2983340</name>
</gene>
<name>A0A0F8ZX29_9ZZZZ</name>
<protein>
    <submittedName>
        <fullName evidence="1">Uncharacterized protein</fullName>
    </submittedName>
</protein>
<organism evidence="1">
    <name type="scientific">marine sediment metagenome</name>
    <dbReference type="NCBI Taxonomy" id="412755"/>
    <lineage>
        <taxon>unclassified sequences</taxon>
        <taxon>metagenomes</taxon>
        <taxon>ecological metagenomes</taxon>
    </lineage>
</organism>